<keyword evidence="1" id="KW-0732">Signal</keyword>
<protein>
    <submittedName>
        <fullName evidence="2">Uncharacterized protein</fullName>
    </submittedName>
</protein>
<evidence type="ECO:0000256" key="1">
    <source>
        <dbReference type="SAM" id="SignalP"/>
    </source>
</evidence>
<evidence type="ECO:0000313" key="3">
    <source>
        <dbReference type="Proteomes" id="UP000030645"/>
    </source>
</evidence>
<dbReference type="EMBL" id="KE344550">
    <property type="protein sequence ID" value="EXB66610.1"/>
    <property type="molecule type" value="Genomic_DNA"/>
</dbReference>
<dbReference type="Proteomes" id="UP000030645">
    <property type="component" value="Unassembled WGS sequence"/>
</dbReference>
<accession>W9RDW8</accession>
<evidence type="ECO:0000313" key="2">
    <source>
        <dbReference type="EMBL" id="EXB66610.1"/>
    </source>
</evidence>
<sequence length="104" mass="11544">MTENIHVVLPLFVFLSSWVCNHDKESPARQRIFTIVGLSPEMNYAGLPTTARRAGQSVIDSDQSLAFSFLRQDSSIISFSILLSQSVSHINLPLTGRSNNKLPQ</sequence>
<gene>
    <name evidence="2" type="ORF">L484_024906</name>
</gene>
<keyword evidence="3" id="KW-1185">Reference proteome</keyword>
<feature type="chain" id="PRO_5004928541" evidence="1">
    <location>
        <begin position="21"/>
        <end position="104"/>
    </location>
</feature>
<proteinExistence type="predicted"/>
<dbReference type="AlphaFoldDB" id="W9RDW8"/>
<feature type="signal peptide" evidence="1">
    <location>
        <begin position="1"/>
        <end position="20"/>
    </location>
</feature>
<reference evidence="3" key="1">
    <citation type="submission" date="2013-01" db="EMBL/GenBank/DDBJ databases">
        <title>Draft Genome Sequence of a Mulberry Tree, Morus notabilis C.K. Schneid.</title>
        <authorList>
            <person name="He N."/>
            <person name="Zhao S."/>
        </authorList>
    </citation>
    <scope>NUCLEOTIDE SEQUENCE</scope>
</reference>
<name>W9RDW8_9ROSA</name>
<organism evidence="2 3">
    <name type="scientific">Morus notabilis</name>
    <dbReference type="NCBI Taxonomy" id="981085"/>
    <lineage>
        <taxon>Eukaryota</taxon>
        <taxon>Viridiplantae</taxon>
        <taxon>Streptophyta</taxon>
        <taxon>Embryophyta</taxon>
        <taxon>Tracheophyta</taxon>
        <taxon>Spermatophyta</taxon>
        <taxon>Magnoliopsida</taxon>
        <taxon>eudicotyledons</taxon>
        <taxon>Gunneridae</taxon>
        <taxon>Pentapetalae</taxon>
        <taxon>rosids</taxon>
        <taxon>fabids</taxon>
        <taxon>Rosales</taxon>
        <taxon>Moraceae</taxon>
        <taxon>Moreae</taxon>
        <taxon>Morus</taxon>
    </lineage>
</organism>